<evidence type="ECO:0000313" key="2">
    <source>
        <dbReference type="Proteomes" id="UP000266258"/>
    </source>
</evidence>
<dbReference type="RefSeq" id="WP_119497385.1">
    <property type="nucleotide sequence ID" value="NZ_NRJH01000051.1"/>
</dbReference>
<sequence>MSNEKKEFMLGKNYAGNFERNLSHIFSEFKDNEVALDYYALALNDIYLSGYAYAPVFEHDIDRYYLAMLTLLNQVHNPFGVINLESDVLSLFLVDNIIEKKNVETLTREIAANSLDSELLGKFKVYTSVEQIERAGLGVAILTLDELPDFLVKYTALVEQRVANLNAILEITFKILDSSAGKDIYLDDPAVDSKLREQLVQLANQEELYFDFTLEEELKLSCYALHSKVQMLIDFLTEQQSSYQTTKIVCDRDEQGNEIEVGEKVYTYRNAPLGLVYVFNGYLYNNPEYYKKRQHVFSYIRALNPQTLVWCDQYRDEQTLNLEDITNLVVRSVQVNLFSYYLPYFAKVSNVFSSNGKINFALLPEFQDIRTFNTGHGLTPGSDSTLRLAPSKNLQKVKNIDAQLFVALTFALQQRQVLVLSQDVEKTCQEIEAVCKEVPELRAISNYLTVVSDKELPFFRTTCAVAVVLKEVKLTHNLISCLSSIISSSIMTYSPLIIYGTDFEGRSNKRRKQNNEAETPSDLEQEFKPLIEQQEKEIKNWLRNRRIRRRNNISQDGQLFYAPALGCVDEVSPTYFNLQEQRNWNSQLSSDKFLTVRLNDLEISYYPNLNSNLMVLGGMNHNFFTNCVGEFKPHAVNDSSFSRLGSFYHANLNSGDLITNVSIAIHRLINLFNNAENKVGSLRGLSVYWILNDEEHALAPLYAKLFNNIFNKEENARVNVKIYRELTSPVESNSVLDKENSNLQDFTKSAYDEAVHVVNQIRNDVLSQLLDSKLAKDEKNQKFIDDLINSNVDDEFARYLDFGQKVEDQESDFYLDAIALVIGGLLLPEGTERQLHEIVIMTQEEYNLHGKFTHPDLVVLENVSNLYSLDKSAETAAFIGELFEQLDFPVVLVSSPETCSQVLLEHLDATDNRVINPRLIYDLPSADRYAYGIHVDKAQHFKVSEFDGFAKAEQLDDFVAQIKQGVDTGKVDSNVLLFDLPMVSYALPRGQNPDYALQEIKNLEGQRLFNAYIPSLGEKVQKLFFNNLAVTNDKLVNLALSILLQPRSNKVRGLIVTTDPELYKFFNLLAPYFGFSVHNPQSLKTERAVFSHAVVMVTGDTYIDQELMQRTTLLTRGFKTPGSVFLIADFNCINYYLAIISRDHPFEIGGRGLNLDPSLSRLHESKAINQKTMRADNFSAYFDAIRYKNEMPRLTRSRALNVFRNKE</sequence>
<dbReference type="OrthoDB" id="5664123at2"/>
<accession>A0A3A1Y2X8</accession>
<organism evidence="1 2">
    <name type="scientific">Psittacicella melopsittaci</name>
    <dbReference type="NCBI Taxonomy" id="2028576"/>
    <lineage>
        <taxon>Bacteria</taxon>
        <taxon>Pseudomonadati</taxon>
        <taxon>Pseudomonadota</taxon>
        <taxon>Gammaproteobacteria</taxon>
        <taxon>Pasteurellales</taxon>
        <taxon>Psittacicellaceae</taxon>
        <taxon>Psittacicella</taxon>
    </lineage>
</organism>
<keyword evidence="2" id="KW-1185">Reference proteome</keyword>
<reference evidence="1 2" key="1">
    <citation type="submission" date="2017-08" db="EMBL/GenBank/DDBJ databases">
        <title>Reclassification of Bisgaard taxon 37 and 44.</title>
        <authorList>
            <person name="Christensen H."/>
        </authorList>
    </citation>
    <scope>NUCLEOTIDE SEQUENCE [LARGE SCALE GENOMIC DNA]</scope>
    <source>
        <strain evidence="1 2">B96_4</strain>
    </source>
</reference>
<dbReference type="AlphaFoldDB" id="A0A3A1Y2X8"/>
<comment type="caution">
    <text evidence="1">The sequence shown here is derived from an EMBL/GenBank/DDBJ whole genome shotgun (WGS) entry which is preliminary data.</text>
</comment>
<gene>
    <name evidence="1" type="ORF">CJP74_06080</name>
</gene>
<evidence type="ECO:0000313" key="1">
    <source>
        <dbReference type="EMBL" id="RIY31925.1"/>
    </source>
</evidence>
<proteinExistence type="predicted"/>
<dbReference type="Proteomes" id="UP000266258">
    <property type="component" value="Unassembled WGS sequence"/>
</dbReference>
<protein>
    <submittedName>
        <fullName evidence="1">Uncharacterized protein</fullName>
    </submittedName>
</protein>
<name>A0A3A1Y2X8_9GAMM</name>
<dbReference type="EMBL" id="NRJH01000051">
    <property type="protein sequence ID" value="RIY31925.1"/>
    <property type="molecule type" value="Genomic_DNA"/>
</dbReference>